<evidence type="ECO:0000313" key="4">
    <source>
        <dbReference type="Proteomes" id="UP000266895"/>
    </source>
</evidence>
<organism evidence="3 4">
    <name type="scientific">Actinomyces howellii</name>
    <dbReference type="NCBI Taxonomy" id="52771"/>
    <lineage>
        <taxon>Bacteria</taxon>
        <taxon>Bacillati</taxon>
        <taxon>Actinomycetota</taxon>
        <taxon>Actinomycetes</taxon>
        <taxon>Actinomycetales</taxon>
        <taxon>Actinomycetaceae</taxon>
        <taxon>Actinomyces</taxon>
    </lineage>
</organism>
<keyword evidence="4" id="KW-1185">Reference proteome</keyword>
<protein>
    <submittedName>
        <fullName evidence="3">Uncharacterized vancomycin resistance protein</fullName>
    </submittedName>
</protein>
<dbReference type="KEGG" id="ahw:NCTC11636_02267"/>
<dbReference type="Pfam" id="PF04294">
    <property type="entry name" value="VanW"/>
    <property type="match status" value="1"/>
</dbReference>
<keyword evidence="2" id="KW-0472">Membrane</keyword>
<sequence>MNEHEDRLDDEDVAQSEDDRADAEEAPAEEADGPEEALAQLDSDTVRLSQGDLAPTASEPEAGSAAEALEPEAEPEQAGEPEVEAETVAEPESDDEPEAESEVDDEPEAVADVELAGEPETEEAGEPEVEAETVAVSESDDEPEAESEVDDEPEPEAVADVELAGEPETESEAEVDDEAEAEPESVDDVEPAGELEVEPEAEVDDDAEAEPEPDDEAEPEPDDEAEPELDDAEQVGEPEAEEAGEVEAAVGAEPVIVLPAAIPPASRVRPDPEPEPEPEPAAEAEPEAVDDAEQAGEPEAEVADEPEPEADAETEAESVADAEQAGEVEAAVGAEPVIVLPAAIPPASRVRPDPEPVPEPEPEPEPVPVADTQAQETAGRAQESEQETDEAPGVAPGAPTGLLGAEPEASVSPEAPATVKAATPEKTAKATRAAAATGILHRMRRMPRGRLAAVAAAGLLVLVWGGAAWATTLSTSAGATVSGVDVGGMSAQEAQAAVETAMTASLSQPVTVTVTDSSDQLVPAESGVAVDAAASVKQLTGFTLNPVTIVQRLTGPEVEAVTVVDDKALTAALNDRLPTLSDGTVDATVTLDGTTPVVTQATAGTGLDVEASVSALTQDWPLGESSIALQEGVAVPAITDEDASTFVEGTLTPLLSGDLTITATGTSVESKAATKDLVLTPEQVAAVLTISAEGGDLSAVLDSEALHAAVVGAMGEIEVPAQDATWTIDGTAAGAATATPQYVAPSSGEGVDMAALTASLIEAGRTGTTTSQRTVPLPITVLEPTNTTPQDQWGITEVVGEYSTPFTSEYARDQNLTRGAELMNGQVVMPGETFSVNDALGEVDAEHGFVAAGVISNGEHVDAMGGGLSQIGTTMFNAGFEAGMDDVEHHPHSYWFERYPAGREATIWTGEKDVKFANSTPYPVLIQAWVADGRVHARIWSTHYYDVTITSGEPYNYRPVQTVTRTAGPNCTPYGGGSAGFDIVVTRTRTAPDKTVPDDVLETSYSADNVVLCVSTASAPSDTSTSSGTAAAPEPATQEQTTTTQEQTTTSQVPEAAASDQSGSSPAEPAPSEPAAPTLETITGARAEAAASADN</sequence>
<dbReference type="InterPro" id="IPR007391">
    <property type="entry name" value="Vancomycin_resist_VanW"/>
</dbReference>
<evidence type="ECO:0000256" key="1">
    <source>
        <dbReference type="SAM" id="MobiDB-lite"/>
    </source>
</evidence>
<dbReference type="Proteomes" id="UP000266895">
    <property type="component" value="Chromosome"/>
</dbReference>
<feature type="compositionally biased region" description="Acidic residues" evidence="1">
    <location>
        <begin position="69"/>
        <end position="131"/>
    </location>
</feature>
<dbReference type="InterPro" id="IPR052913">
    <property type="entry name" value="Glycopeptide_resist_protein"/>
</dbReference>
<feature type="transmembrane region" description="Helical" evidence="2">
    <location>
        <begin position="451"/>
        <end position="470"/>
    </location>
</feature>
<dbReference type="EMBL" id="LR134350">
    <property type="protein sequence ID" value="VEG29798.1"/>
    <property type="molecule type" value="Genomic_DNA"/>
</dbReference>
<dbReference type="PANTHER" id="PTHR35788">
    <property type="entry name" value="EXPORTED PROTEIN-RELATED"/>
    <property type="match status" value="1"/>
</dbReference>
<proteinExistence type="predicted"/>
<name>A0A3S4RGY0_9ACTO</name>
<feature type="region of interest" description="Disordered" evidence="1">
    <location>
        <begin position="1018"/>
        <end position="1095"/>
    </location>
</feature>
<evidence type="ECO:0000256" key="2">
    <source>
        <dbReference type="SAM" id="Phobius"/>
    </source>
</evidence>
<feature type="compositionally biased region" description="Low complexity" evidence="1">
    <location>
        <begin position="1018"/>
        <end position="1050"/>
    </location>
</feature>
<gene>
    <name evidence="3" type="ORF">NCTC11636_02267</name>
</gene>
<keyword evidence="2" id="KW-1133">Transmembrane helix</keyword>
<reference evidence="3 4" key="1">
    <citation type="submission" date="2018-12" db="EMBL/GenBank/DDBJ databases">
        <authorList>
            <consortium name="Pathogen Informatics"/>
        </authorList>
    </citation>
    <scope>NUCLEOTIDE SEQUENCE [LARGE SCALE GENOMIC DNA]</scope>
    <source>
        <strain evidence="3 4">NCTC11636</strain>
    </source>
</reference>
<feature type="compositionally biased region" description="Low complexity" evidence="1">
    <location>
        <begin position="246"/>
        <end position="265"/>
    </location>
</feature>
<feature type="region of interest" description="Disordered" evidence="1">
    <location>
        <begin position="1"/>
        <end position="430"/>
    </location>
</feature>
<feature type="compositionally biased region" description="Acidic residues" evidence="1">
    <location>
        <begin position="8"/>
        <end position="35"/>
    </location>
</feature>
<dbReference type="RefSeq" id="WP_232009747.1">
    <property type="nucleotide sequence ID" value="NZ_LR134350.1"/>
</dbReference>
<feature type="compositionally biased region" description="Low complexity" evidence="1">
    <location>
        <begin position="413"/>
        <end position="430"/>
    </location>
</feature>
<dbReference type="AlphaFoldDB" id="A0A3S4RGY0"/>
<keyword evidence="2" id="KW-0812">Transmembrane</keyword>
<evidence type="ECO:0000313" key="3">
    <source>
        <dbReference type="EMBL" id="VEG29798.1"/>
    </source>
</evidence>
<feature type="compositionally biased region" description="Low complexity" evidence="1">
    <location>
        <begin position="327"/>
        <end position="347"/>
    </location>
</feature>
<feature type="compositionally biased region" description="Acidic residues" evidence="1">
    <location>
        <begin position="273"/>
        <end position="326"/>
    </location>
</feature>
<feature type="compositionally biased region" description="Acidic residues" evidence="1">
    <location>
        <begin position="138"/>
        <end position="245"/>
    </location>
</feature>
<accession>A0A3S4RGY0</accession>
<feature type="compositionally biased region" description="Low complexity" evidence="1">
    <location>
        <begin position="54"/>
        <end position="68"/>
    </location>
</feature>
<dbReference type="PANTHER" id="PTHR35788:SF1">
    <property type="entry name" value="EXPORTED PROTEIN"/>
    <property type="match status" value="1"/>
</dbReference>